<protein>
    <submittedName>
        <fullName evidence="1">Uncharacterized protein</fullName>
    </submittedName>
</protein>
<organism evidence="1 2">
    <name type="scientific">Caballeronia choica</name>
    <dbReference type="NCBI Taxonomy" id="326476"/>
    <lineage>
        <taxon>Bacteria</taxon>
        <taxon>Pseudomonadati</taxon>
        <taxon>Pseudomonadota</taxon>
        <taxon>Betaproteobacteria</taxon>
        <taxon>Burkholderiales</taxon>
        <taxon>Burkholderiaceae</taxon>
        <taxon>Caballeronia</taxon>
    </lineage>
</organism>
<dbReference type="Proteomes" id="UP000054770">
    <property type="component" value="Unassembled WGS sequence"/>
</dbReference>
<evidence type="ECO:0000313" key="2">
    <source>
        <dbReference type="Proteomes" id="UP000054770"/>
    </source>
</evidence>
<accession>A0A158KI18</accession>
<comment type="caution">
    <text evidence="1">The sequence shown here is derived from an EMBL/GenBank/DDBJ whole genome shotgun (WGS) entry which is preliminary data.</text>
</comment>
<keyword evidence="2" id="KW-1185">Reference proteome</keyword>
<dbReference type="AlphaFoldDB" id="A0A158KI18"/>
<proteinExistence type="predicted"/>
<reference evidence="1" key="1">
    <citation type="submission" date="2016-01" db="EMBL/GenBank/DDBJ databases">
        <authorList>
            <person name="Peeters C."/>
        </authorList>
    </citation>
    <scope>NUCLEOTIDE SEQUENCE [LARGE SCALE GENOMIC DNA]</scope>
    <source>
        <strain evidence="1">LMG 22940</strain>
    </source>
</reference>
<gene>
    <name evidence="1" type="ORF">AWB68_05850</name>
</gene>
<dbReference type="EMBL" id="FCON02000092">
    <property type="protein sequence ID" value="SAL80403.1"/>
    <property type="molecule type" value="Genomic_DNA"/>
</dbReference>
<name>A0A158KI18_9BURK</name>
<sequence length="83" mass="9288">MTAATQRFVKAGESKITISDDVVVFRAVRMCRHQGRRRAGCMEEYRISRVCKGARISRFDAGSSEIVKGIQGRGLDLDEREPA</sequence>
<evidence type="ECO:0000313" key="1">
    <source>
        <dbReference type="EMBL" id="SAL80403.1"/>
    </source>
</evidence>